<evidence type="ECO:0000313" key="4">
    <source>
        <dbReference type="EMBL" id="MEU7295714.1"/>
    </source>
</evidence>
<dbReference type="PROSITE" id="PS51257">
    <property type="entry name" value="PROKAR_LIPOPROTEIN"/>
    <property type="match status" value="1"/>
</dbReference>
<evidence type="ECO:0000256" key="2">
    <source>
        <dbReference type="SAM" id="SignalP"/>
    </source>
</evidence>
<keyword evidence="5" id="KW-1185">Reference proteome</keyword>
<keyword evidence="2" id="KW-0732">Signal</keyword>
<dbReference type="InterPro" id="IPR011047">
    <property type="entry name" value="Quinoprotein_ADH-like_sf"/>
</dbReference>
<sequence length="455" mass="47110">MNRIRTTVALGLVLSAGLVTGCSGGAEPDAKPGGGKTGKVAESSPPAPPKSPVYQGKPIAGLAAQPAWSLTADEAGNCASKASEEDTSQLDECTVGDAVIVTDSSGGQSGTSTFTARLLDAKSGKLRKKFDFAVPEESGGTSSSPTLPRAQVGEWRDGSPALLIRNRVDTPASGLKKASTQTVLTMYAPSGEKLGSSSFDGDTHMSTPVRHGYLVEAGLSGGAVFTPIGDGETLTTEASHIDLKGAVGSGLGYSSQQDISFQPSAEWLTATDIRTGKKVWNTKDLAPPAAIAKLVTSDKATSARLMPYQGDKALLEWSSYGDSEAVMTLIDVKSGRRLAEGPGIDTNGTIDDDGLAISPDGKTAVVQYGKGAVAWNTETGKELWRQAADEVTIMPNALPGNGVLYAYLDGTGAALDARDKKLLTSGIEEMPQFTTNGYATVRTAEGLFIFATQPI</sequence>
<accession>A0ABV3CZT0</accession>
<organism evidence="4 5">
    <name type="scientific">Streptomyces exfoliatus</name>
    <name type="common">Streptomyces hydrogenans</name>
    <dbReference type="NCBI Taxonomy" id="1905"/>
    <lineage>
        <taxon>Bacteria</taxon>
        <taxon>Bacillati</taxon>
        <taxon>Actinomycetota</taxon>
        <taxon>Actinomycetes</taxon>
        <taxon>Kitasatosporales</taxon>
        <taxon>Streptomycetaceae</taxon>
        <taxon>Streptomyces</taxon>
    </lineage>
</organism>
<dbReference type="RefSeq" id="WP_359210569.1">
    <property type="nucleotide sequence ID" value="NZ_JBEZAM010000030.1"/>
</dbReference>
<feature type="chain" id="PRO_5047418955" evidence="2">
    <location>
        <begin position="22"/>
        <end position="455"/>
    </location>
</feature>
<dbReference type="InterPro" id="IPR002372">
    <property type="entry name" value="PQQ_rpt_dom"/>
</dbReference>
<protein>
    <submittedName>
        <fullName evidence="4">PQQ-binding-like beta-propeller repeat protein</fullName>
    </submittedName>
</protein>
<feature type="region of interest" description="Disordered" evidence="1">
    <location>
        <begin position="23"/>
        <end position="58"/>
    </location>
</feature>
<dbReference type="EMBL" id="JBEZAM010000030">
    <property type="protein sequence ID" value="MEU7295714.1"/>
    <property type="molecule type" value="Genomic_DNA"/>
</dbReference>
<name>A0ABV3CZT0_STREX</name>
<evidence type="ECO:0000259" key="3">
    <source>
        <dbReference type="Pfam" id="PF13360"/>
    </source>
</evidence>
<dbReference type="Pfam" id="PF13360">
    <property type="entry name" value="PQQ_2"/>
    <property type="match status" value="1"/>
</dbReference>
<evidence type="ECO:0000256" key="1">
    <source>
        <dbReference type="SAM" id="MobiDB-lite"/>
    </source>
</evidence>
<dbReference type="SUPFAM" id="SSF50998">
    <property type="entry name" value="Quinoprotein alcohol dehydrogenase-like"/>
    <property type="match status" value="1"/>
</dbReference>
<comment type="caution">
    <text evidence="4">The sequence shown here is derived from an EMBL/GenBank/DDBJ whole genome shotgun (WGS) entry which is preliminary data.</text>
</comment>
<dbReference type="Proteomes" id="UP001551210">
    <property type="component" value="Unassembled WGS sequence"/>
</dbReference>
<proteinExistence type="predicted"/>
<evidence type="ECO:0000313" key="5">
    <source>
        <dbReference type="Proteomes" id="UP001551210"/>
    </source>
</evidence>
<dbReference type="InterPro" id="IPR015943">
    <property type="entry name" value="WD40/YVTN_repeat-like_dom_sf"/>
</dbReference>
<reference evidence="4 5" key="1">
    <citation type="submission" date="2024-06" db="EMBL/GenBank/DDBJ databases">
        <title>The Natural Products Discovery Center: Release of the First 8490 Sequenced Strains for Exploring Actinobacteria Biosynthetic Diversity.</title>
        <authorList>
            <person name="Kalkreuter E."/>
            <person name="Kautsar S.A."/>
            <person name="Yang D."/>
            <person name="Bader C.D."/>
            <person name="Teijaro C.N."/>
            <person name="Fluegel L."/>
            <person name="Davis C.M."/>
            <person name="Simpson J.R."/>
            <person name="Lauterbach L."/>
            <person name="Steele A.D."/>
            <person name="Gui C."/>
            <person name="Meng S."/>
            <person name="Li G."/>
            <person name="Viehrig K."/>
            <person name="Ye F."/>
            <person name="Su P."/>
            <person name="Kiefer A.F."/>
            <person name="Nichols A."/>
            <person name="Cepeda A.J."/>
            <person name="Yan W."/>
            <person name="Fan B."/>
            <person name="Jiang Y."/>
            <person name="Adhikari A."/>
            <person name="Zheng C.-J."/>
            <person name="Schuster L."/>
            <person name="Cowan T.M."/>
            <person name="Smanski M.J."/>
            <person name="Chevrette M.G."/>
            <person name="De Carvalho L.P.S."/>
            <person name="Shen B."/>
        </authorList>
    </citation>
    <scope>NUCLEOTIDE SEQUENCE [LARGE SCALE GENOMIC DNA]</scope>
    <source>
        <strain evidence="4 5">NPDC045705</strain>
    </source>
</reference>
<feature type="signal peptide" evidence="2">
    <location>
        <begin position="1"/>
        <end position="21"/>
    </location>
</feature>
<dbReference type="Gene3D" id="2.130.10.10">
    <property type="entry name" value="YVTN repeat-like/Quinoprotein amine dehydrogenase"/>
    <property type="match status" value="1"/>
</dbReference>
<gene>
    <name evidence="4" type="ORF">AB0A76_21265</name>
</gene>
<feature type="domain" description="Pyrrolo-quinoline quinone repeat" evidence="3">
    <location>
        <begin position="330"/>
        <end position="420"/>
    </location>
</feature>